<dbReference type="AlphaFoldDB" id="A0AAD9LNJ1"/>
<dbReference type="InterPro" id="IPR008271">
    <property type="entry name" value="Ser/Thr_kinase_AS"/>
</dbReference>
<keyword evidence="1" id="KW-0547">Nucleotide-binding</keyword>
<reference evidence="4" key="1">
    <citation type="submission" date="2023-08" db="EMBL/GenBank/DDBJ databases">
        <title>Reference Genome Resource for the Citrus Pathogen Phytophthora citrophthora.</title>
        <authorList>
            <person name="Moller H."/>
            <person name="Coetzee B."/>
            <person name="Rose L.J."/>
            <person name="Van Niekerk J.M."/>
        </authorList>
    </citation>
    <scope>NUCLEOTIDE SEQUENCE</scope>
    <source>
        <strain evidence="4">STE-U-9442</strain>
    </source>
</reference>
<keyword evidence="4" id="KW-0418">Kinase</keyword>
<dbReference type="SMART" id="SM00220">
    <property type="entry name" value="S_TKc"/>
    <property type="match status" value="2"/>
</dbReference>
<comment type="caution">
    <text evidence="4">The sequence shown here is derived from an EMBL/GenBank/DDBJ whole genome shotgun (WGS) entry which is preliminary data.</text>
</comment>
<evidence type="ECO:0000313" key="5">
    <source>
        <dbReference type="Proteomes" id="UP001259832"/>
    </source>
</evidence>
<dbReference type="Pfam" id="PF07714">
    <property type="entry name" value="PK_Tyr_Ser-Thr"/>
    <property type="match status" value="2"/>
</dbReference>
<evidence type="ECO:0000259" key="3">
    <source>
        <dbReference type="PROSITE" id="PS50011"/>
    </source>
</evidence>
<accession>A0AAD9LNJ1</accession>
<keyword evidence="2" id="KW-0067">ATP-binding</keyword>
<dbReference type="GO" id="GO:0007166">
    <property type="term" value="P:cell surface receptor signaling pathway"/>
    <property type="evidence" value="ECO:0007669"/>
    <property type="project" value="InterPro"/>
</dbReference>
<dbReference type="CDD" id="cd21037">
    <property type="entry name" value="MLKL_NTD"/>
    <property type="match status" value="2"/>
</dbReference>
<name>A0AAD9LNJ1_9STRA</name>
<protein>
    <submittedName>
        <fullName evidence="4">Tyrosine-protein kinase SRK3</fullName>
    </submittedName>
</protein>
<keyword evidence="5" id="KW-1185">Reference proteome</keyword>
<proteinExistence type="predicted"/>
<dbReference type="InterPro" id="IPR011009">
    <property type="entry name" value="Kinase-like_dom_sf"/>
</dbReference>
<dbReference type="InterPro" id="IPR000719">
    <property type="entry name" value="Prot_kinase_dom"/>
</dbReference>
<feature type="domain" description="Protein kinase" evidence="3">
    <location>
        <begin position="229"/>
        <end position="486"/>
    </location>
</feature>
<dbReference type="Gene3D" id="3.30.200.20">
    <property type="entry name" value="Phosphorylase Kinase, domain 1"/>
    <property type="match status" value="1"/>
</dbReference>
<dbReference type="Gene3D" id="1.20.930.20">
    <property type="entry name" value="Adaptor protein Cbl, N-terminal domain"/>
    <property type="match status" value="2"/>
</dbReference>
<dbReference type="GO" id="GO:0005524">
    <property type="term" value="F:ATP binding"/>
    <property type="evidence" value="ECO:0007669"/>
    <property type="project" value="UniProtKB-KW"/>
</dbReference>
<dbReference type="PANTHER" id="PTHR24418">
    <property type="entry name" value="TYROSINE-PROTEIN KINASE"/>
    <property type="match status" value="1"/>
</dbReference>
<dbReference type="InterPro" id="IPR059179">
    <property type="entry name" value="MLKL-like_MCAfunc"/>
</dbReference>
<dbReference type="InterPro" id="IPR036537">
    <property type="entry name" value="Adaptor_Cbl_N_dom_sf"/>
</dbReference>
<dbReference type="SUPFAM" id="SSF56112">
    <property type="entry name" value="Protein kinase-like (PK-like)"/>
    <property type="match status" value="2"/>
</dbReference>
<keyword evidence="4" id="KW-0808">Transferase</keyword>
<dbReference type="Proteomes" id="UP001259832">
    <property type="component" value="Unassembled WGS sequence"/>
</dbReference>
<evidence type="ECO:0000256" key="2">
    <source>
        <dbReference type="ARBA" id="ARBA00022840"/>
    </source>
</evidence>
<dbReference type="EMBL" id="JASMQC010000009">
    <property type="protein sequence ID" value="KAK1942456.1"/>
    <property type="molecule type" value="Genomic_DNA"/>
</dbReference>
<dbReference type="PROSITE" id="PS00108">
    <property type="entry name" value="PROTEIN_KINASE_ST"/>
    <property type="match status" value="2"/>
</dbReference>
<evidence type="ECO:0000256" key="1">
    <source>
        <dbReference type="ARBA" id="ARBA00022741"/>
    </source>
</evidence>
<dbReference type="InterPro" id="IPR050198">
    <property type="entry name" value="Non-receptor_tyrosine_kinases"/>
</dbReference>
<sequence length="980" mass="111296">MSAQVKMSAACSLVAEFVIPELGEAIAEALGNVLEFIQEMKENEEICRRVYERMKFVNEELYKITDETALRQNRVLFMYGRTISDFLKFLKRQSQKSLIKRLASNRKVVGAIQDFHSDMDELFKLLNIAHMVEMAKWKQEWEEDRKHIHQQMSEILANGQTIHAEIQNSGSTLKEGLAMIKYELEHKKEQNDPEQLKLMHKAFKKVVSTSKAKVPVVPEWFISNDDVEFDAKDQFDCGSYGSVHRGIWGKGSKVVIKCLLMDDDQAMKSFFKEVEVWNKLSNPHIVRLFGACHVSTPAFFVCEDAIHGNFADYLQKDKSEIWRLFYEAAMGLYYLHSEKVVHGDLKCNNIVIGGDDKAKICDFGFSYIRTQSVGLSAKAQTDTVRWKAPECLMPMGEAGTDASHNPRFASDVYSFGMCIIEAFSNEPPYELDDDDTILEKVFSGEEYPRPEGLKDDEWALVQRLTAFDWEQRIGLSAAIDELKGFADRERDAQLATLECSSCSMSVPAGFKFCVPGVGGVIVSVLGNIIELCQELEENEEMCSAVHKRLVFVSEELNKISDEEAMRQNRVLFMYGNTIANFLKFLQKQSKKSFIKRLASNRKVVAAIQDFNEDIDELYKLLNLVHIQEMAKWKQEWEQDRRKQEQMLLSIAANQQRIHADMQSKDNNLSAVPEWFISSDDVEFDASDQFDCGSYGAVTRGTWGKGTTVVIKSLLMDDDQAKESFFKEVEVWRRLNNPHVIGLFGACHVSTPAFFVCEDAIHGNFADHFMEDKSSIWKLFHQAAVGLDYIHSQKVVHGDLKCNNILIGADDNAKICDFGFSYIRSQSVGLSAKAQTDTVRWKAPECLMPMGEPTDEKNNPRFASDVYSFGMCIIEAFSDEPPFALDDDDTILEKVFSGEEYPRPDGIADDEWELVKRLTDPEWEQRISLSSAISELKTFADRENERNNVDKTDRVCPGCNAMVGVEFQFCGACGHRVAASA</sequence>
<organism evidence="4 5">
    <name type="scientific">Phytophthora citrophthora</name>
    <dbReference type="NCBI Taxonomy" id="4793"/>
    <lineage>
        <taxon>Eukaryota</taxon>
        <taxon>Sar</taxon>
        <taxon>Stramenopiles</taxon>
        <taxon>Oomycota</taxon>
        <taxon>Peronosporomycetes</taxon>
        <taxon>Peronosporales</taxon>
        <taxon>Peronosporaceae</taxon>
        <taxon>Phytophthora</taxon>
    </lineage>
</organism>
<dbReference type="PROSITE" id="PS50011">
    <property type="entry name" value="PROTEIN_KINASE_DOM"/>
    <property type="match status" value="2"/>
</dbReference>
<dbReference type="GO" id="GO:0004672">
    <property type="term" value="F:protein kinase activity"/>
    <property type="evidence" value="ECO:0007669"/>
    <property type="project" value="InterPro"/>
</dbReference>
<evidence type="ECO:0000313" key="4">
    <source>
        <dbReference type="EMBL" id="KAK1942456.1"/>
    </source>
</evidence>
<dbReference type="Gene3D" id="1.10.510.10">
    <property type="entry name" value="Transferase(Phosphotransferase) domain 1"/>
    <property type="match status" value="2"/>
</dbReference>
<feature type="domain" description="Protein kinase" evidence="3">
    <location>
        <begin position="683"/>
        <end position="939"/>
    </location>
</feature>
<gene>
    <name evidence="4" type="ORF">P3T76_005955</name>
</gene>
<dbReference type="InterPro" id="IPR001245">
    <property type="entry name" value="Ser-Thr/Tyr_kinase_cat_dom"/>
</dbReference>